<reference evidence="9 10" key="1">
    <citation type="submission" date="2023-06" db="EMBL/GenBank/DDBJ databases">
        <title>Roseiconus lacunae JC819 isolated from Gulf of Mannar region, Tamil Nadu.</title>
        <authorList>
            <person name="Pk S."/>
            <person name="Ch S."/>
            <person name="Ch V.R."/>
        </authorList>
    </citation>
    <scope>NUCLEOTIDE SEQUENCE [LARGE SCALE GENOMIC DNA]</scope>
    <source>
        <strain evidence="9 10">JC819</strain>
    </source>
</reference>
<dbReference type="PROSITE" id="PS01261">
    <property type="entry name" value="UPF0020"/>
    <property type="match status" value="1"/>
</dbReference>
<keyword evidence="3 9" id="KW-0489">Methyltransferase</keyword>
<dbReference type="InterPro" id="IPR000241">
    <property type="entry name" value="RlmKL-like_Mtase"/>
</dbReference>
<dbReference type="Pfam" id="PF01170">
    <property type="entry name" value="UPF0020"/>
    <property type="match status" value="1"/>
</dbReference>
<dbReference type="EMBL" id="JASZZN010000006">
    <property type="protein sequence ID" value="MDM4015654.1"/>
    <property type="molecule type" value="Genomic_DNA"/>
</dbReference>
<dbReference type="RefSeq" id="WP_289163157.1">
    <property type="nucleotide sequence ID" value="NZ_JASZZN010000006.1"/>
</dbReference>
<dbReference type="CDD" id="cd11715">
    <property type="entry name" value="THUMP_AdoMetMT"/>
    <property type="match status" value="1"/>
</dbReference>
<dbReference type="InterPro" id="IPR053943">
    <property type="entry name" value="RlmKL-like_Mtase_CS"/>
</dbReference>
<dbReference type="CDD" id="cd02440">
    <property type="entry name" value="AdoMet_MTases"/>
    <property type="match status" value="1"/>
</dbReference>
<keyword evidence="5" id="KW-0949">S-adenosyl-L-methionine</keyword>
<dbReference type="PANTHER" id="PTHR47313:SF1">
    <property type="entry name" value="RIBOSOMAL RNA LARGE SUBUNIT METHYLTRANSFERASE K_L"/>
    <property type="match status" value="1"/>
</dbReference>
<keyword evidence="4 9" id="KW-0808">Transferase</keyword>
<feature type="region of interest" description="Disordered" evidence="7">
    <location>
        <begin position="313"/>
        <end position="344"/>
    </location>
</feature>
<protein>
    <submittedName>
        <fullName evidence="9">Class I SAM-dependent methyltransferase</fullName>
        <ecNumber evidence="9">2.1.1.-</ecNumber>
    </submittedName>
</protein>
<keyword evidence="10" id="KW-1185">Reference proteome</keyword>
<dbReference type="InterPro" id="IPR029063">
    <property type="entry name" value="SAM-dependent_MTases_sf"/>
</dbReference>
<dbReference type="PIRSF" id="PIRSF037618">
    <property type="entry name" value="RNA_Mtase_bacteria_prd"/>
    <property type="match status" value="1"/>
</dbReference>
<dbReference type="Proteomes" id="UP001239462">
    <property type="component" value="Unassembled WGS sequence"/>
</dbReference>
<dbReference type="Pfam" id="PF02926">
    <property type="entry name" value="THUMP"/>
    <property type="match status" value="1"/>
</dbReference>
<dbReference type="InterPro" id="IPR004114">
    <property type="entry name" value="THUMP_dom"/>
</dbReference>
<dbReference type="Pfam" id="PF10672">
    <property type="entry name" value="Methyltrans_SAM"/>
    <property type="match status" value="1"/>
</dbReference>
<dbReference type="InterPro" id="IPR054170">
    <property type="entry name" value="RlmL_1st"/>
</dbReference>
<keyword evidence="2" id="KW-0698">rRNA processing</keyword>
<sequence>MDTKLNLIATCVFGLEAVVRRELETLGVQGEIAGAGRVLFQGDWTLVAMANLHLRCADRILIQVAEVPATDFDSLFDATGAIDWADWLPVDAAFPVGGRSIKSTLTSVPAIQRSVKRAVVDSMVRGHGTSQLEETGAVYKIDVSIIEDHATLTLDTSGASLHRRGYRIEGARSPLRETLAAALVQLSYWKPGRPLLDPFCGTGTIPIEAARIGLKIAPGIDREFAFTAWAAAPSDLVEDLRSDAVKGQLQTLDEPILASDLDGRVVHIARENAKRAGVDGVIHFQRKDIREVSTKRRFGCLITHAPFAFQSKEREIQPKPSLPDRRHRPKANSETSDMSRPSHESRELDSLYRFLPEVFRGLPTWSHYVLSSYQGFERVLGKSADRRRKLYNGKHENTFYQFYGPKPVVEQRQHDDEVTTLVHAEGSAAFGQLGDKADEQAELFAARLRKRARHLRRWPTRRGITCFRLYERDIPEIPLVVDRYEDHLHITEYERPHDRDPAQHANWLDRMAKTAAETLEINASNVHFKRRDRQKNFVQYEKVDQTRNRFQVNEGGLKFWVNLDDYIDTGLFLDHRQTRSMVRDLAKDAWFLNLFAYTGSFTVYAADGGARRTTTVDLSSTYTRWTCENLRLNGFLNDQDAPDERRYASQSDAKHQVFAMDVSKFIEEHPAGEKYDVVVFDPPTYSRSKKTDNDWNVQQDAIPLLNKLLPLVRRGGVVFFSNNFRRFKFDASELDVSECHEISSQTVPEDFRNRRIHRCWRIVR</sequence>
<keyword evidence="1" id="KW-0963">Cytoplasm</keyword>
<dbReference type="Pfam" id="PF22020">
    <property type="entry name" value="RlmL_1st"/>
    <property type="match status" value="1"/>
</dbReference>
<dbReference type="SMART" id="SM00981">
    <property type="entry name" value="THUMP"/>
    <property type="match status" value="1"/>
</dbReference>
<name>A0ABT7PGN3_9BACT</name>
<comment type="caution">
    <text evidence="9">The sequence shown here is derived from an EMBL/GenBank/DDBJ whole genome shotgun (WGS) entry which is preliminary data.</text>
</comment>
<organism evidence="9 10">
    <name type="scientific">Roseiconus lacunae</name>
    <dbReference type="NCBI Taxonomy" id="2605694"/>
    <lineage>
        <taxon>Bacteria</taxon>
        <taxon>Pseudomonadati</taxon>
        <taxon>Planctomycetota</taxon>
        <taxon>Planctomycetia</taxon>
        <taxon>Pirellulales</taxon>
        <taxon>Pirellulaceae</taxon>
        <taxon>Roseiconus</taxon>
    </lineage>
</organism>
<accession>A0ABT7PGN3</accession>
<dbReference type="Gene3D" id="3.30.2130.30">
    <property type="match status" value="1"/>
</dbReference>
<dbReference type="GO" id="GO:0008168">
    <property type="term" value="F:methyltransferase activity"/>
    <property type="evidence" value="ECO:0007669"/>
    <property type="project" value="UniProtKB-KW"/>
</dbReference>
<evidence type="ECO:0000256" key="5">
    <source>
        <dbReference type="ARBA" id="ARBA00022691"/>
    </source>
</evidence>
<feature type="domain" description="THUMP" evidence="8">
    <location>
        <begin position="46"/>
        <end position="156"/>
    </location>
</feature>
<dbReference type="InterPro" id="IPR018506">
    <property type="entry name" value="Cyt_B5_heme-BS"/>
</dbReference>
<dbReference type="PROSITE" id="PS51165">
    <property type="entry name" value="THUMP"/>
    <property type="match status" value="1"/>
</dbReference>
<dbReference type="InterPro" id="IPR017244">
    <property type="entry name" value="23SrRNA_methyltr_KL"/>
</dbReference>
<dbReference type="InterPro" id="IPR019614">
    <property type="entry name" value="SAM-dep_methyl-trfase"/>
</dbReference>
<evidence type="ECO:0000256" key="3">
    <source>
        <dbReference type="ARBA" id="ARBA00022603"/>
    </source>
</evidence>
<dbReference type="PROSITE" id="PS00191">
    <property type="entry name" value="CYTOCHROME_B5_1"/>
    <property type="match status" value="1"/>
</dbReference>
<dbReference type="PANTHER" id="PTHR47313">
    <property type="entry name" value="RIBOSOMAL RNA LARGE SUBUNIT METHYLTRANSFERASE K/L"/>
    <property type="match status" value="1"/>
</dbReference>
<proteinExistence type="predicted"/>
<dbReference type="Gene3D" id="3.40.50.150">
    <property type="entry name" value="Vaccinia Virus protein VP39"/>
    <property type="match status" value="2"/>
</dbReference>
<dbReference type="GO" id="GO:0032259">
    <property type="term" value="P:methylation"/>
    <property type="evidence" value="ECO:0007669"/>
    <property type="project" value="UniProtKB-KW"/>
</dbReference>
<evidence type="ECO:0000313" key="9">
    <source>
        <dbReference type="EMBL" id="MDM4015654.1"/>
    </source>
</evidence>
<evidence type="ECO:0000256" key="7">
    <source>
        <dbReference type="SAM" id="MobiDB-lite"/>
    </source>
</evidence>
<keyword evidence="6" id="KW-0694">RNA-binding</keyword>
<evidence type="ECO:0000256" key="1">
    <source>
        <dbReference type="ARBA" id="ARBA00022490"/>
    </source>
</evidence>
<evidence type="ECO:0000259" key="8">
    <source>
        <dbReference type="PROSITE" id="PS51165"/>
    </source>
</evidence>
<gene>
    <name evidence="9" type="ORF">QTN89_09455</name>
</gene>
<evidence type="ECO:0000256" key="4">
    <source>
        <dbReference type="ARBA" id="ARBA00022679"/>
    </source>
</evidence>
<dbReference type="SUPFAM" id="SSF53335">
    <property type="entry name" value="S-adenosyl-L-methionine-dependent methyltransferases"/>
    <property type="match status" value="2"/>
</dbReference>
<dbReference type="EC" id="2.1.1.-" evidence="9"/>
<evidence type="ECO:0000313" key="10">
    <source>
        <dbReference type="Proteomes" id="UP001239462"/>
    </source>
</evidence>
<evidence type="ECO:0000256" key="2">
    <source>
        <dbReference type="ARBA" id="ARBA00022552"/>
    </source>
</evidence>
<dbReference type="Gene3D" id="3.30.750.80">
    <property type="entry name" value="RNA methyltransferase domain (HRMD) like"/>
    <property type="match status" value="1"/>
</dbReference>
<evidence type="ECO:0000256" key="6">
    <source>
        <dbReference type="PROSITE-ProRule" id="PRU00529"/>
    </source>
</evidence>